<dbReference type="Pfam" id="PF00688">
    <property type="entry name" value="TGFb_propeptide"/>
    <property type="match status" value="1"/>
</dbReference>
<keyword evidence="9" id="KW-1185">Reference proteome</keyword>
<evidence type="ECO:0000256" key="5">
    <source>
        <dbReference type="ARBA" id="ARBA00023157"/>
    </source>
</evidence>
<evidence type="ECO:0000256" key="3">
    <source>
        <dbReference type="ARBA" id="ARBA00022525"/>
    </source>
</evidence>
<comment type="subcellular location">
    <subcellularLocation>
        <location evidence="1">Secreted</location>
    </subcellularLocation>
</comment>
<reference evidence="8 9" key="1">
    <citation type="submission" date="2023-09" db="EMBL/GenBank/DDBJ databases">
        <authorList>
            <person name="Wang M."/>
        </authorList>
    </citation>
    <scope>NUCLEOTIDE SEQUENCE [LARGE SCALE GENOMIC DNA]</scope>
    <source>
        <strain evidence="8">GT-2023</strain>
        <tissue evidence="8">Liver</tissue>
    </source>
</reference>
<evidence type="ECO:0000256" key="2">
    <source>
        <dbReference type="ARBA" id="ARBA00006656"/>
    </source>
</evidence>
<evidence type="ECO:0000313" key="9">
    <source>
        <dbReference type="Proteomes" id="UP001558613"/>
    </source>
</evidence>
<keyword evidence="5" id="KW-1015">Disulfide bond</keyword>
<protein>
    <recommendedName>
        <fullName evidence="7">TGF-beta propeptide domain-containing protein</fullName>
    </recommendedName>
</protein>
<keyword evidence="4" id="KW-0339">Growth factor</keyword>
<evidence type="ECO:0000259" key="7">
    <source>
        <dbReference type="Pfam" id="PF00688"/>
    </source>
</evidence>
<dbReference type="Proteomes" id="UP001558613">
    <property type="component" value="Unassembled WGS sequence"/>
</dbReference>
<keyword evidence="3" id="KW-0964">Secreted</keyword>
<dbReference type="PANTHER" id="PTHR11848:SF285">
    <property type="entry name" value="GROWTH_DIFFERENTIATION FACTOR 6-B"/>
    <property type="match status" value="1"/>
</dbReference>
<sequence>MKVSKSVPTDGHRRAKHGKSILSALPLSGDVQSQRAIKDAIEPHDYMISIYKTFSAAEKLGLNASFFRSSKAANTITSFVDEGQDDLLNSPLWRQKYLFDVSTLSENVELLGAELRIYTKISGSFRASETGPVEILTRQLRSEAEESAHLSETLTLSSDSRPLHSHSLHSQPFVEEDDASEHNAADDMEWDELELNTLQDRVALFLSKLRAKSSMTLSTVNFIVQQTSSLVFDIVGALQRQTMSFLQRFGQSETPEGQQLNQQFANAAEPFQGLDTEHKQMKYFVQAGYLVQPVEQPLPGVSYTQQRDSQTGTVKQVAVQDTFQRIPLCPLLKVILESPGTMEKIMEWKMKLNDSNSLDDTTVLKTSSVFPTEPSVPLLLYNDDCEMVNSLGSKTSIHKLGFIYFTLKCLPPECLSSLDSHFLLAVYKADDAKTYGIDAVLRSVVDDINDLETNGVEVDTAHFKGTLKVWVAQICGDNFGLNSILGYTESFSRNSVCRWCHVKKPLM</sequence>
<evidence type="ECO:0000256" key="6">
    <source>
        <dbReference type="SAM" id="MobiDB-lite"/>
    </source>
</evidence>
<organism evidence="8 9">
    <name type="scientific">Cirrhinus molitorella</name>
    <name type="common">mud carp</name>
    <dbReference type="NCBI Taxonomy" id="172907"/>
    <lineage>
        <taxon>Eukaryota</taxon>
        <taxon>Metazoa</taxon>
        <taxon>Chordata</taxon>
        <taxon>Craniata</taxon>
        <taxon>Vertebrata</taxon>
        <taxon>Euteleostomi</taxon>
        <taxon>Actinopterygii</taxon>
        <taxon>Neopterygii</taxon>
        <taxon>Teleostei</taxon>
        <taxon>Ostariophysi</taxon>
        <taxon>Cypriniformes</taxon>
        <taxon>Cyprinidae</taxon>
        <taxon>Labeoninae</taxon>
        <taxon>Labeonini</taxon>
        <taxon>Cirrhinus</taxon>
    </lineage>
</organism>
<comment type="similarity">
    <text evidence="2">Belongs to the TGF-beta family.</text>
</comment>
<proteinExistence type="inferred from homology"/>
<comment type="caution">
    <text evidence="8">The sequence shown here is derived from an EMBL/GenBank/DDBJ whole genome shotgun (WGS) entry which is preliminary data.</text>
</comment>
<dbReference type="PANTHER" id="PTHR11848">
    <property type="entry name" value="TGF-BETA FAMILY"/>
    <property type="match status" value="1"/>
</dbReference>
<gene>
    <name evidence="8" type="ORF">QQF64_013412</name>
</gene>
<accession>A0ABR3LR42</accession>
<dbReference type="EMBL" id="JAYMGO010000019">
    <property type="protein sequence ID" value="KAL1255351.1"/>
    <property type="molecule type" value="Genomic_DNA"/>
</dbReference>
<evidence type="ECO:0000256" key="1">
    <source>
        <dbReference type="ARBA" id="ARBA00004613"/>
    </source>
</evidence>
<feature type="domain" description="TGF-beta propeptide" evidence="7">
    <location>
        <begin position="19"/>
        <end position="137"/>
    </location>
</feature>
<evidence type="ECO:0000256" key="4">
    <source>
        <dbReference type="ARBA" id="ARBA00023030"/>
    </source>
</evidence>
<evidence type="ECO:0000313" key="8">
    <source>
        <dbReference type="EMBL" id="KAL1255351.1"/>
    </source>
</evidence>
<dbReference type="InterPro" id="IPR015615">
    <property type="entry name" value="TGF-beta-rel"/>
</dbReference>
<name>A0ABR3LR42_9TELE</name>
<feature type="region of interest" description="Disordered" evidence="6">
    <location>
        <begin position="154"/>
        <end position="182"/>
    </location>
</feature>
<dbReference type="InterPro" id="IPR001111">
    <property type="entry name" value="TGF-b_propeptide"/>
</dbReference>